<dbReference type="InterPro" id="IPR027473">
    <property type="entry name" value="L-asparaginase_C"/>
</dbReference>
<keyword evidence="10" id="KW-1185">Reference proteome</keyword>
<dbReference type="InterPro" id="IPR027474">
    <property type="entry name" value="L-asparaginase_N"/>
</dbReference>
<dbReference type="SMART" id="SM00870">
    <property type="entry name" value="Asparaginase"/>
    <property type="match status" value="1"/>
</dbReference>
<dbReference type="EC" id="3.5.1.1" evidence="2"/>
<dbReference type="SFLD" id="SFLDS00057">
    <property type="entry name" value="Glutaminase/Asparaginase"/>
    <property type="match status" value="1"/>
</dbReference>
<reference evidence="9" key="2">
    <citation type="submission" date="2020-09" db="EMBL/GenBank/DDBJ databases">
        <authorList>
            <person name="Sun Q."/>
            <person name="Sedlacek I."/>
        </authorList>
    </citation>
    <scope>NUCLEOTIDE SEQUENCE</scope>
    <source>
        <strain evidence="9">CCM 7905</strain>
    </source>
</reference>
<dbReference type="PROSITE" id="PS51732">
    <property type="entry name" value="ASN_GLN_ASE_3"/>
    <property type="match status" value="1"/>
</dbReference>
<dbReference type="InterPro" id="IPR006034">
    <property type="entry name" value="Asparaginase/glutaminase-like"/>
</dbReference>
<evidence type="ECO:0000256" key="3">
    <source>
        <dbReference type="ARBA" id="ARBA00022801"/>
    </source>
</evidence>
<evidence type="ECO:0000256" key="4">
    <source>
        <dbReference type="PIRSR" id="PIRSR001220-1"/>
    </source>
</evidence>
<dbReference type="PANTHER" id="PTHR11707:SF28">
    <property type="entry name" value="60 KDA LYSOPHOSPHOLIPASE"/>
    <property type="match status" value="1"/>
</dbReference>
<dbReference type="Pfam" id="PF00710">
    <property type="entry name" value="Asparaginase"/>
    <property type="match status" value="1"/>
</dbReference>
<organism evidence="9 10">
    <name type="scientific">Rhodococcoides trifolii</name>
    <dbReference type="NCBI Taxonomy" id="908250"/>
    <lineage>
        <taxon>Bacteria</taxon>
        <taxon>Bacillati</taxon>
        <taxon>Actinomycetota</taxon>
        <taxon>Actinomycetes</taxon>
        <taxon>Mycobacteriales</taxon>
        <taxon>Nocardiaceae</taxon>
        <taxon>Rhodococcoides</taxon>
    </lineage>
</organism>
<dbReference type="InterPro" id="IPR020827">
    <property type="entry name" value="Asparaginase/glutaminase_AS1"/>
</dbReference>
<evidence type="ECO:0000256" key="6">
    <source>
        <dbReference type="PROSITE-ProRule" id="PRU10099"/>
    </source>
</evidence>
<evidence type="ECO:0000256" key="1">
    <source>
        <dbReference type="ARBA" id="ARBA00010518"/>
    </source>
</evidence>
<comment type="caution">
    <text evidence="9">The sequence shown here is derived from an EMBL/GenBank/DDBJ whole genome shotgun (WGS) entry which is preliminary data.</text>
</comment>
<dbReference type="RefSeq" id="WP_188543562.1">
    <property type="nucleotide sequence ID" value="NZ_BMCU01000001.1"/>
</dbReference>
<reference evidence="9" key="1">
    <citation type="journal article" date="2014" name="Int. J. Syst. Evol. Microbiol.">
        <title>Complete genome sequence of Corynebacterium casei LMG S-19264T (=DSM 44701T), isolated from a smear-ripened cheese.</title>
        <authorList>
            <consortium name="US DOE Joint Genome Institute (JGI-PGF)"/>
            <person name="Walter F."/>
            <person name="Albersmeier A."/>
            <person name="Kalinowski J."/>
            <person name="Ruckert C."/>
        </authorList>
    </citation>
    <scope>NUCLEOTIDE SEQUENCE</scope>
    <source>
        <strain evidence="9">CCM 7905</strain>
    </source>
</reference>
<feature type="binding site" evidence="5">
    <location>
        <begin position="85"/>
        <end position="86"/>
    </location>
    <ligand>
        <name>substrate</name>
    </ligand>
</feature>
<dbReference type="InterPro" id="IPR004550">
    <property type="entry name" value="AsnASE_II"/>
</dbReference>
<feature type="binding site" evidence="5">
    <location>
        <position position="52"/>
    </location>
    <ligand>
        <name>substrate</name>
    </ligand>
</feature>
<dbReference type="PROSITE" id="PS00144">
    <property type="entry name" value="ASN_GLN_ASE_1"/>
    <property type="match status" value="1"/>
</dbReference>
<accession>A0A917CTB1</accession>
<name>A0A917CTB1_9NOCA</name>
<keyword evidence="3" id="KW-0378">Hydrolase</keyword>
<gene>
    <name evidence="9" type="primary">ansA</name>
    <name evidence="9" type="ORF">GCM10007304_10180</name>
</gene>
<feature type="domain" description="Asparaginase/glutaminase C-terminal" evidence="8">
    <location>
        <begin position="190"/>
        <end position="293"/>
    </location>
</feature>
<sequence>MPNIAVVTTGGTISSTSNAVGVSTPTVTGTDTVGSLSSVADIRILDIMSVDSAAMSLRDFDVVRSAVETALGDPSIDGVVVLHGTDSMEECAFLVDLFHADARTVVFTGAQRTSDHPDADGPANLEFAIAAAHDPVLRGRGVLIAFDGHLFPARGTVKIDTEGVAAFGSRPAKAATPRTVLSARSIGDMRVDIVALYPGVDRVALDAVVAAGAKGVVLEALGAGNTNSDVTLAVRDAADAGVVIALSTRVPHGSVVTTYGGGGGGSDLAAAGAHGTCFLRPSQTRILLAALIAGDDVDRFDELCGEVVPGQLP</sequence>
<evidence type="ECO:0000256" key="5">
    <source>
        <dbReference type="PIRSR" id="PIRSR001220-2"/>
    </source>
</evidence>
<dbReference type="SUPFAM" id="SSF53774">
    <property type="entry name" value="Glutaminase/Asparaginase"/>
    <property type="match status" value="1"/>
</dbReference>
<dbReference type="PRINTS" id="PR00139">
    <property type="entry name" value="ASNGLNASE"/>
</dbReference>
<feature type="active site" evidence="6">
    <location>
        <position position="12"/>
    </location>
</feature>
<dbReference type="PIRSF" id="PIRSF001220">
    <property type="entry name" value="L-ASNase_gatD"/>
    <property type="match status" value="1"/>
</dbReference>
<evidence type="ECO:0000259" key="8">
    <source>
        <dbReference type="Pfam" id="PF17763"/>
    </source>
</evidence>
<feature type="active site" description="O-isoaspartyl threonine intermediate" evidence="4">
    <location>
        <position position="12"/>
    </location>
</feature>
<dbReference type="Pfam" id="PF17763">
    <property type="entry name" value="Asparaginase_C"/>
    <property type="match status" value="1"/>
</dbReference>
<dbReference type="InterPro" id="IPR037152">
    <property type="entry name" value="L-asparaginase_N_sf"/>
</dbReference>
<dbReference type="InterPro" id="IPR040919">
    <property type="entry name" value="Asparaginase_C"/>
</dbReference>
<proteinExistence type="inferred from homology"/>
<comment type="similarity">
    <text evidence="1">Belongs to the asparaginase 1 family.</text>
</comment>
<dbReference type="Gene3D" id="3.40.50.40">
    <property type="match status" value="1"/>
</dbReference>
<dbReference type="Proteomes" id="UP000654257">
    <property type="component" value="Unassembled WGS sequence"/>
</dbReference>
<protein>
    <recommendedName>
        <fullName evidence="2">asparaginase</fullName>
        <ecNumber evidence="2">3.5.1.1</ecNumber>
    </recommendedName>
</protein>
<evidence type="ECO:0000313" key="9">
    <source>
        <dbReference type="EMBL" id="GGF98160.1"/>
    </source>
</evidence>
<dbReference type="PIRSF" id="PIRSF500176">
    <property type="entry name" value="L_ASNase"/>
    <property type="match status" value="1"/>
</dbReference>
<evidence type="ECO:0000256" key="2">
    <source>
        <dbReference type="ARBA" id="ARBA00012920"/>
    </source>
</evidence>
<dbReference type="EMBL" id="BMCU01000001">
    <property type="protein sequence ID" value="GGF98160.1"/>
    <property type="molecule type" value="Genomic_DNA"/>
</dbReference>
<feature type="domain" description="L-asparaginase N-terminal" evidence="7">
    <location>
        <begin position="3"/>
        <end position="173"/>
    </location>
</feature>
<dbReference type="AlphaFoldDB" id="A0A917CTB1"/>
<dbReference type="CDD" id="cd08964">
    <property type="entry name" value="L-asparaginase_II"/>
    <property type="match status" value="1"/>
</dbReference>
<dbReference type="InterPro" id="IPR036152">
    <property type="entry name" value="Asp/glu_Ase-like_sf"/>
</dbReference>
<dbReference type="GO" id="GO:0004067">
    <property type="term" value="F:asparaginase activity"/>
    <property type="evidence" value="ECO:0007669"/>
    <property type="project" value="UniProtKB-UniRule"/>
</dbReference>
<dbReference type="GO" id="GO:0006528">
    <property type="term" value="P:asparagine metabolic process"/>
    <property type="evidence" value="ECO:0007669"/>
    <property type="project" value="InterPro"/>
</dbReference>
<evidence type="ECO:0000259" key="7">
    <source>
        <dbReference type="Pfam" id="PF00710"/>
    </source>
</evidence>
<evidence type="ECO:0000313" key="10">
    <source>
        <dbReference type="Proteomes" id="UP000654257"/>
    </source>
</evidence>
<dbReference type="Gene3D" id="3.40.50.1170">
    <property type="entry name" value="L-asparaginase, N-terminal domain"/>
    <property type="match status" value="1"/>
</dbReference>
<dbReference type="PANTHER" id="PTHR11707">
    <property type="entry name" value="L-ASPARAGINASE"/>
    <property type="match status" value="1"/>
</dbReference>